<feature type="binding site" evidence="8">
    <location>
        <position position="451"/>
    </location>
    <ligand>
        <name>Zn(2+)</name>
        <dbReference type="ChEBI" id="CHEBI:29105"/>
        <label>1</label>
    </ligand>
</feature>
<evidence type="ECO:0000313" key="11">
    <source>
        <dbReference type="EMBL" id="QCB93620.1"/>
    </source>
</evidence>
<evidence type="ECO:0000259" key="10">
    <source>
        <dbReference type="Pfam" id="PF17764"/>
    </source>
</evidence>
<dbReference type="Proteomes" id="UP000296469">
    <property type="component" value="Chromosome"/>
</dbReference>
<feature type="region of interest" description="Disordered" evidence="9">
    <location>
        <begin position="141"/>
        <end position="190"/>
    </location>
</feature>
<dbReference type="InterPro" id="IPR041222">
    <property type="entry name" value="PriA_3primeBD"/>
</dbReference>
<feature type="binding site" evidence="8">
    <location>
        <position position="460"/>
    </location>
    <ligand>
        <name>Zn(2+)</name>
        <dbReference type="ChEBI" id="CHEBI:29105"/>
        <label>2</label>
    </ligand>
</feature>
<dbReference type="GO" id="GO:0008270">
    <property type="term" value="F:zinc ion binding"/>
    <property type="evidence" value="ECO:0007669"/>
    <property type="project" value="UniProtKB-UniRule"/>
</dbReference>
<accession>A0A4P7SHX6</accession>
<dbReference type="GO" id="GO:0006302">
    <property type="term" value="P:double-strand break repair"/>
    <property type="evidence" value="ECO:0007669"/>
    <property type="project" value="InterPro"/>
</dbReference>
<evidence type="ECO:0000256" key="8">
    <source>
        <dbReference type="HAMAP-Rule" id="MF_00983"/>
    </source>
</evidence>
<reference evidence="11 12" key="1">
    <citation type="submission" date="2019-04" db="EMBL/GenBank/DDBJ databases">
        <title>Isolation and identification of Cellulomonas shaoxiangyii sp. Nov. isolated from feces of the Tibetan antelopes (Pantholops hodgsonii) in the Qinghai-Tibet plateau of China.</title>
        <authorList>
            <person name="Tian Z."/>
        </authorList>
    </citation>
    <scope>NUCLEOTIDE SEQUENCE [LARGE SCALE GENOMIC DNA]</scope>
    <source>
        <strain evidence="11 12">Z28</strain>
    </source>
</reference>
<comment type="cofactor">
    <cofactor evidence="8">
        <name>Zn(2+)</name>
        <dbReference type="ChEBI" id="CHEBI:29105"/>
    </cofactor>
    <text evidence="8">Binds 2 zinc ions per subunit.</text>
</comment>
<gene>
    <name evidence="8" type="primary">priA</name>
    <name evidence="11" type="ORF">E5225_08645</name>
</gene>
<protein>
    <recommendedName>
        <fullName evidence="8">Probable replication restart protein PriA</fullName>
    </recommendedName>
    <alternativeName>
        <fullName evidence="8">Putative ATP-dependent DNA helicase PriA</fullName>
    </alternativeName>
</protein>
<dbReference type="Pfam" id="PF17764">
    <property type="entry name" value="PriA_3primeBD"/>
    <property type="match status" value="1"/>
</dbReference>
<dbReference type="InterPro" id="IPR027417">
    <property type="entry name" value="P-loop_NTPase"/>
</dbReference>
<dbReference type="AlphaFoldDB" id="A0A4P7SHX6"/>
<feature type="binding site" evidence="8">
    <location>
        <position position="463"/>
    </location>
    <ligand>
        <name>Zn(2+)</name>
        <dbReference type="ChEBI" id="CHEBI:29105"/>
        <label>2</label>
    </ligand>
</feature>
<feature type="compositionally biased region" description="Pro residues" evidence="9">
    <location>
        <begin position="170"/>
        <end position="190"/>
    </location>
</feature>
<dbReference type="Gene3D" id="3.40.50.300">
    <property type="entry name" value="P-loop containing nucleotide triphosphate hydrolases"/>
    <property type="match status" value="1"/>
</dbReference>
<feature type="binding site" evidence="8">
    <location>
        <position position="454"/>
    </location>
    <ligand>
        <name>Zn(2+)</name>
        <dbReference type="ChEBI" id="CHEBI:29105"/>
        <label>1</label>
    </ligand>
</feature>
<feature type="binding site" evidence="8">
    <location>
        <position position="481"/>
    </location>
    <ligand>
        <name>Zn(2+)</name>
        <dbReference type="ChEBI" id="CHEBI:29105"/>
        <label>2</label>
    </ligand>
</feature>
<dbReference type="RefSeq" id="WP_136225387.1">
    <property type="nucleotide sequence ID" value="NZ_CP039291.1"/>
</dbReference>
<dbReference type="GO" id="GO:0005524">
    <property type="term" value="F:ATP binding"/>
    <property type="evidence" value="ECO:0007669"/>
    <property type="project" value="UniProtKB-UniRule"/>
</dbReference>
<proteinExistence type="inferred from homology"/>
<evidence type="ECO:0000256" key="4">
    <source>
        <dbReference type="ARBA" id="ARBA00022741"/>
    </source>
</evidence>
<dbReference type="GO" id="GO:0006270">
    <property type="term" value="P:DNA replication initiation"/>
    <property type="evidence" value="ECO:0007669"/>
    <property type="project" value="TreeGrafter"/>
</dbReference>
<dbReference type="InterPro" id="IPR042115">
    <property type="entry name" value="PriA_3primeBD_sf"/>
</dbReference>
<keyword evidence="7 8" id="KW-0238">DNA-binding</keyword>
<feature type="region of interest" description="Disordered" evidence="9">
    <location>
        <begin position="1"/>
        <end position="31"/>
    </location>
</feature>
<keyword evidence="12" id="KW-1185">Reference proteome</keyword>
<evidence type="ECO:0000313" key="12">
    <source>
        <dbReference type="Proteomes" id="UP000296469"/>
    </source>
</evidence>
<feature type="domain" description="Primosomal protein N' 3' DNA-binding" evidence="10">
    <location>
        <begin position="39"/>
        <end position="138"/>
    </location>
</feature>
<sequence length="728" mass="74229">MSGPTEPEQPTLAGLAVPAPRRPRTPPTLTPAATLPVARVCVDLAPPHLDRTFEYLVPESLDAAARPGVRVKVRFAGQDVDGWLLERVADAEHTGRLLPLRRVVSGEPVLTPAVARLARAVADRWAGTLADVLRLAVPPRHARVEGERRPAPADAADAATPAAPDEPTTPAAPPAPAPPAPVAPAPVPPAPVAPAPEPTAWAPYRGGPAFCRHVAAGGAPRAVWSALTAVGEHRWSAAVAQAVVASLAGGRGALVVVPDARDVDRVCAALAKAGLPGVADGGPVARLVADDGPAARYRAFLAALRGTARVVVGTRASAFAPVADLGLAVVWDDGDGQHAEPRAPYPHVREVLALRSELEGCALLVGAHGRTVEAQHLVETGWAHEVAAERPVVRASTPRVRALTSVELAREGPAAAARLPGPAWRVLKEALASGPVLVQTPRAGYVPVLACGRCRASARCTACHGPLGLTRGAATPSCGWCGRLATGWQCDECGAPALRSVRVGSERTAEELGRAFPGATVRVSGARAEGGVLASVPDRPALVVATPGAEPDAPSGYAAAVLLDAAVASAGSGLGAEPDALRRWLAAAALVRPAGEGGQVLLVGDGLVRPTQALVRWDPAGLASRELAERAELHLPPAVRVAAVTGVRDAVAAVLARLDVPGLEVLGPVPVDAPEGAATLDPEVRALLRVPLGAGRALAHAVAASVAIRSARREGGAVRIEVDPADVT</sequence>
<dbReference type="Gene3D" id="3.40.1440.60">
    <property type="entry name" value="PriA, 3(prime) DNA-binding domain"/>
    <property type="match status" value="1"/>
</dbReference>
<evidence type="ECO:0000256" key="2">
    <source>
        <dbReference type="ARBA" id="ARBA00022705"/>
    </source>
</evidence>
<evidence type="ECO:0000256" key="3">
    <source>
        <dbReference type="ARBA" id="ARBA00022723"/>
    </source>
</evidence>
<feature type="binding site" evidence="8">
    <location>
        <position position="478"/>
    </location>
    <ligand>
        <name>Zn(2+)</name>
        <dbReference type="ChEBI" id="CHEBI:29105"/>
        <label>2</label>
    </ligand>
</feature>
<comment type="subunit">
    <text evidence="8">Component of the replication restart primosome.</text>
</comment>
<dbReference type="GO" id="GO:0003677">
    <property type="term" value="F:DNA binding"/>
    <property type="evidence" value="ECO:0007669"/>
    <property type="project" value="UniProtKB-UniRule"/>
</dbReference>
<feature type="compositionally biased region" description="Basic and acidic residues" evidence="9">
    <location>
        <begin position="142"/>
        <end position="151"/>
    </location>
</feature>
<dbReference type="HAMAP" id="MF_00983">
    <property type="entry name" value="PriA"/>
    <property type="match status" value="1"/>
</dbReference>
<keyword evidence="3 8" id="KW-0479">Metal-binding</keyword>
<evidence type="ECO:0000256" key="6">
    <source>
        <dbReference type="ARBA" id="ARBA00022840"/>
    </source>
</evidence>
<dbReference type="KEGG" id="celz:E5225_08645"/>
<dbReference type="PANTHER" id="PTHR30580">
    <property type="entry name" value="PRIMOSOMAL PROTEIN N"/>
    <property type="match status" value="1"/>
</dbReference>
<evidence type="ECO:0000256" key="7">
    <source>
        <dbReference type="ARBA" id="ARBA00023125"/>
    </source>
</evidence>
<dbReference type="PANTHER" id="PTHR30580:SF0">
    <property type="entry name" value="PRIMOSOMAL PROTEIN N"/>
    <property type="match status" value="1"/>
</dbReference>
<keyword evidence="6 8" id="KW-0067">ATP-binding</keyword>
<keyword evidence="1 8" id="KW-0639">Primosome</keyword>
<dbReference type="GO" id="GO:0043138">
    <property type="term" value="F:3'-5' DNA helicase activity"/>
    <property type="evidence" value="ECO:0007669"/>
    <property type="project" value="TreeGrafter"/>
</dbReference>
<dbReference type="GO" id="GO:0006310">
    <property type="term" value="P:DNA recombination"/>
    <property type="evidence" value="ECO:0007669"/>
    <property type="project" value="InterPro"/>
</dbReference>
<dbReference type="GO" id="GO:1990077">
    <property type="term" value="C:primosome complex"/>
    <property type="evidence" value="ECO:0007669"/>
    <property type="project" value="UniProtKB-UniRule"/>
</dbReference>
<keyword evidence="5 8" id="KW-0862">Zinc</keyword>
<comment type="caution">
    <text evidence="8">As this protein does not have any detectable helicase domains, it probably does not have helicase activity.</text>
</comment>
<comment type="similarity">
    <text evidence="8">Belongs to the helicase family. PriA subfamily.</text>
</comment>
<keyword evidence="4 8" id="KW-0547">Nucleotide-binding</keyword>
<organism evidence="11 12">
    <name type="scientific">Cellulomonas shaoxiangyii</name>
    <dbReference type="NCBI Taxonomy" id="2566013"/>
    <lineage>
        <taxon>Bacteria</taxon>
        <taxon>Bacillati</taxon>
        <taxon>Actinomycetota</taxon>
        <taxon>Actinomycetes</taxon>
        <taxon>Micrococcales</taxon>
        <taxon>Cellulomonadaceae</taxon>
        <taxon>Cellulomonas</taxon>
    </lineage>
</organism>
<feature type="compositionally biased region" description="Low complexity" evidence="9">
    <location>
        <begin position="152"/>
        <end position="169"/>
    </location>
</feature>
<evidence type="ECO:0000256" key="1">
    <source>
        <dbReference type="ARBA" id="ARBA00022515"/>
    </source>
</evidence>
<evidence type="ECO:0000256" key="9">
    <source>
        <dbReference type="SAM" id="MobiDB-lite"/>
    </source>
</evidence>
<keyword evidence="2 8" id="KW-0235">DNA replication</keyword>
<dbReference type="GO" id="GO:0006269">
    <property type="term" value="P:DNA replication, synthesis of primer"/>
    <property type="evidence" value="ECO:0007669"/>
    <property type="project" value="UniProtKB-KW"/>
</dbReference>
<evidence type="ECO:0000256" key="5">
    <source>
        <dbReference type="ARBA" id="ARBA00022833"/>
    </source>
</evidence>
<comment type="function">
    <text evidence="8">Initiates the restart of stalled replication forks, which reloads the replicative helicase on sites other than the origin of replication. Recognizes and binds to abandoned replication forks and remodels them to uncover a helicase loading site. Promotes assembly of the primosome at these replication forks.</text>
</comment>
<feature type="binding site" evidence="8">
    <location>
        <position position="490"/>
    </location>
    <ligand>
        <name>Zn(2+)</name>
        <dbReference type="ChEBI" id="CHEBI:29105"/>
        <label>1</label>
    </ligand>
</feature>
<name>A0A4P7SHX6_9CELL</name>
<dbReference type="InterPro" id="IPR005259">
    <property type="entry name" value="PriA"/>
</dbReference>
<dbReference type="EMBL" id="CP039291">
    <property type="protein sequence ID" value="QCB93620.1"/>
    <property type="molecule type" value="Genomic_DNA"/>
</dbReference>
<dbReference type="SUPFAM" id="SSF52540">
    <property type="entry name" value="P-loop containing nucleoside triphosphate hydrolases"/>
    <property type="match status" value="1"/>
</dbReference>
<feature type="binding site" evidence="8">
    <location>
        <position position="493"/>
    </location>
    <ligand>
        <name>Zn(2+)</name>
        <dbReference type="ChEBI" id="CHEBI:29105"/>
        <label>1</label>
    </ligand>
</feature>